<evidence type="ECO:0000256" key="1">
    <source>
        <dbReference type="ARBA" id="ARBA00007806"/>
    </source>
</evidence>
<comment type="similarity">
    <text evidence="1">Belongs to the glycosyl hydrolase 31 family.</text>
</comment>
<dbReference type="Gene3D" id="3.20.20.80">
    <property type="entry name" value="Glycosidases"/>
    <property type="match status" value="1"/>
</dbReference>
<dbReference type="EMBL" id="AUZZ01003732">
    <property type="protein sequence ID" value="EQD56204.1"/>
    <property type="molecule type" value="Genomic_DNA"/>
</dbReference>
<dbReference type="InterPro" id="IPR051816">
    <property type="entry name" value="Glycosyl_Hydrolase_31"/>
</dbReference>
<dbReference type="PANTHER" id="PTHR43863">
    <property type="entry name" value="HYDROLASE, PUTATIVE (AFU_ORTHOLOGUE AFUA_1G03140)-RELATED"/>
    <property type="match status" value="1"/>
</dbReference>
<dbReference type="Pfam" id="PF17137">
    <property type="entry name" value="DUF5110"/>
    <property type="match status" value="1"/>
</dbReference>
<feature type="non-terminal residue" evidence="5">
    <location>
        <position position="1"/>
    </location>
</feature>
<organism evidence="5">
    <name type="scientific">mine drainage metagenome</name>
    <dbReference type="NCBI Taxonomy" id="410659"/>
    <lineage>
        <taxon>unclassified sequences</taxon>
        <taxon>metagenomes</taxon>
        <taxon>ecological metagenomes</taxon>
    </lineage>
</organism>
<dbReference type="InterPro" id="IPR048395">
    <property type="entry name" value="Glyco_hydro_31_C"/>
</dbReference>
<dbReference type="Gene3D" id="2.60.40.1180">
    <property type="entry name" value="Golgi alpha-mannosidase II"/>
    <property type="match status" value="2"/>
</dbReference>
<name>T1BSP6_9ZZZZ</name>
<keyword evidence="5" id="KW-0378">Hydrolase</keyword>
<evidence type="ECO:0000259" key="2">
    <source>
        <dbReference type="Pfam" id="PF01055"/>
    </source>
</evidence>
<dbReference type="InterPro" id="IPR000322">
    <property type="entry name" value="Glyco_hydro_31_TIM"/>
</dbReference>
<dbReference type="Pfam" id="PF21365">
    <property type="entry name" value="Glyco_hydro_31_3rd"/>
    <property type="match status" value="1"/>
</dbReference>
<dbReference type="GO" id="GO:0030246">
    <property type="term" value="F:carbohydrate binding"/>
    <property type="evidence" value="ECO:0007669"/>
    <property type="project" value="InterPro"/>
</dbReference>
<reference evidence="5" key="1">
    <citation type="submission" date="2013-08" db="EMBL/GenBank/DDBJ databases">
        <authorList>
            <person name="Mendez C."/>
            <person name="Richter M."/>
            <person name="Ferrer M."/>
            <person name="Sanchez J."/>
        </authorList>
    </citation>
    <scope>NUCLEOTIDE SEQUENCE</scope>
</reference>
<feature type="non-terminal residue" evidence="5">
    <location>
        <position position="751"/>
    </location>
</feature>
<dbReference type="InterPro" id="IPR011013">
    <property type="entry name" value="Gal_mutarotase_sf_dom"/>
</dbReference>
<feature type="domain" description="Glycosyl hydrolase family 31 C-terminal" evidence="4">
    <location>
        <begin position="522"/>
        <end position="610"/>
    </location>
</feature>
<feature type="domain" description="Glycoside hydrolase family 31 TIM barrel" evidence="2">
    <location>
        <begin position="211"/>
        <end position="512"/>
    </location>
</feature>
<dbReference type="GO" id="GO:0004553">
    <property type="term" value="F:hydrolase activity, hydrolyzing O-glycosyl compounds"/>
    <property type="evidence" value="ECO:0007669"/>
    <property type="project" value="InterPro"/>
</dbReference>
<sequence>TTHRYGFDLRQGADVITVRWWAPDIVEVHLLPNAHASPDTLVLDPHAGFMHFAPQVRSDAAGDVLQTSPKMQVRWQQADDRLSIRDAQGHTLLRVDDLAALREGRIDLRANASDALYGLGGYNKSNPSAAGLLRAGQWTVKAGMQGHPGAPWLWSTAGWGVLVDTLGAQVQMHDGTINWTQLSKPDTHFFIITGAPDALFAGLRSLSGAAPLFPKWSLGFINSQWGIDQTELLHIVRKYRALHIPLDAYALDFDWKAWGQNDYGEFRWNTKKFPGGPDGSLKKQLDALGVHLIGIQKPRIGVHTIEGQYASEHDFWFPGLKAEPDYFSHKLVQDLDFDKPAVRAWFFNPALRHSFATGIVGWWNDEADTTPDDTQFMNMQRAEYDGQRKYFPDTRVFSLNRDFYLGAQRYAYALWSGDIDTGFANMAAQRERMLSTINTGEMWWGMDGGGFQGHPSPENYARWIEFDAFCPIFRVHGDHDQRRQPWIYGPKAEVAAVAAMRLRYRLLPYIYSYAWQDHSAGIGVVRPLAMAFPDDAAVRNDIDSWMFGDWLLVSPVMRQGQTRKTILLPPGQWTEWSSGKVYSGAQTVTLPVDARSWADIPLFVRAGAIIPMQPVMEYVGQHPVTQVTVQVFPADTLSAFEYYDDNGNNYAYEQGDYFLQRINTQREAQGVRLSLAPAQGDYKPALQTFLFEVHGIAARAVQASGTPLTRHDSLAALQADAAPGWATGHDRYGPVTWLKLRAGFGQYLLLE</sequence>
<dbReference type="GO" id="GO:0005975">
    <property type="term" value="P:carbohydrate metabolic process"/>
    <property type="evidence" value="ECO:0007669"/>
    <property type="project" value="InterPro"/>
</dbReference>
<dbReference type="AlphaFoldDB" id="T1BSP6"/>
<comment type="caution">
    <text evidence="5">The sequence shown here is derived from an EMBL/GenBank/DDBJ whole genome shotgun (WGS) entry which is preliminary data.</text>
</comment>
<dbReference type="InterPro" id="IPR033403">
    <property type="entry name" value="DUF5110"/>
</dbReference>
<dbReference type="SUPFAM" id="SSF74650">
    <property type="entry name" value="Galactose mutarotase-like"/>
    <property type="match status" value="1"/>
</dbReference>
<dbReference type="InterPro" id="IPR013780">
    <property type="entry name" value="Glyco_hydro_b"/>
</dbReference>
<dbReference type="SUPFAM" id="SSF51445">
    <property type="entry name" value="(Trans)glycosidases"/>
    <property type="match status" value="1"/>
</dbReference>
<dbReference type="SUPFAM" id="SSF51011">
    <property type="entry name" value="Glycosyl hydrolase domain"/>
    <property type="match status" value="1"/>
</dbReference>
<dbReference type="Pfam" id="PF01055">
    <property type="entry name" value="Glyco_hydro_31_2nd"/>
    <property type="match status" value="1"/>
</dbReference>
<feature type="domain" description="DUF5110" evidence="3">
    <location>
        <begin position="627"/>
        <end position="695"/>
    </location>
</feature>
<dbReference type="PANTHER" id="PTHR43863:SF2">
    <property type="entry name" value="MALTASE-GLUCOAMYLASE"/>
    <property type="match status" value="1"/>
</dbReference>
<dbReference type="CDD" id="cd06589">
    <property type="entry name" value="GH31"/>
    <property type="match status" value="1"/>
</dbReference>
<protein>
    <submittedName>
        <fullName evidence="5">Glycosyl hydrolase, family 31</fullName>
    </submittedName>
</protein>
<evidence type="ECO:0000259" key="4">
    <source>
        <dbReference type="Pfam" id="PF21365"/>
    </source>
</evidence>
<dbReference type="Gene3D" id="2.60.40.1760">
    <property type="entry name" value="glycosyl hydrolase (family 31)"/>
    <property type="match status" value="1"/>
</dbReference>
<evidence type="ECO:0000259" key="3">
    <source>
        <dbReference type="Pfam" id="PF17137"/>
    </source>
</evidence>
<dbReference type="InterPro" id="IPR017853">
    <property type="entry name" value="GH"/>
</dbReference>
<proteinExistence type="inferred from homology"/>
<gene>
    <name evidence="5" type="ORF">B2A_05374</name>
</gene>
<evidence type="ECO:0000313" key="5">
    <source>
        <dbReference type="EMBL" id="EQD56204.1"/>
    </source>
</evidence>
<accession>T1BSP6</accession>
<reference evidence="5" key="2">
    <citation type="journal article" date="2014" name="ISME J.">
        <title>Microbial stratification in low pH oxic and suboxic macroscopic growths along an acid mine drainage.</title>
        <authorList>
            <person name="Mendez-Garcia C."/>
            <person name="Mesa V."/>
            <person name="Sprenger R.R."/>
            <person name="Richter M."/>
            <person name="Diez M.S."/>
            <person name="Solano J."/>
            <person name="Bargiela R."/>
            <person name="Golyshina O.V."/>
            <person name="Manteca A."/>
            <person name="Ramos J.L."/>
            <person name="Gallego J.R."/>
            <person name="Llorente I."/>
            <person name="Martins Dos Santos V.A."/>
            <person name="Jensen O.N."/>
            <person name="Pelaez A.I."/>
            <person name="Sanchez J."/>
            <person name="Ferrer M."/>
        </authorList>
    </citation>
    <scope>NUCLEOTIDE SEQUENCE</scope>
</reference>